<feature type="domain" description="EngB-type G" evidence="11">
    <location>
        <begin position="35"/>
        <end position="250"/>
    </location>
</feature>
<dbReference type="SUPFAM" id="SSF52540">
    <property type="entry name" value="P-loop containing nucleoside triphosphate hydrolases"/>
    <property type="match status" value="1"/>
</dbReference>
<evidence type="ECO:0000256" key="9">
    <source>
        <dbReference type="ARBA" id="ARBA00023306"/>
    </source>
</evidence>
<keyword evidence="7 10" id="KW-0342">GTP-binding</keyword>
<dbReference type="GO" id="GO:0005525">
    <property type="term" value="F:GTP binding"/>
    <property type="evidence" value="ECO:0007669"/>
    <property type="project" value="UniProtKB-UniRule"/>
</dbReference>
<dbReference type="RefSeq" id="WP_064773733.1">
    <property type="nucleotide sequence ID" value="NZ_JRMP02000003.1"/>
</dbReference>
<organism evidence="13 14">
    <name type="scientific">Helicobacter saguini</name>
    <dbReference type="NCBI Taxonomy" id="1548018"/>
    <lineage>
        <taxon>Bacteria</taxon>
        <taxon>Pseudomonadati</taxon>
        <taxon>Campylobacterota</taxon>
        <taxon>Epsilonproteobacteria</taxon>
        <taxon>Campylobacterales</taxon>
        <taxon>Helicobacteraceae</taxon>
        <taxon>Helicobacter</taxon>
    </lineage>
</organism>
<keyword evidence="4" id="KW-0479">Metal-binding</keyword>
<dbReference type="PANTHER" id="PTHR11649:SF13">
    <property type="entry name" value="ENGB-TYPE G DOMAIN-CONTAINING PROTEIN"/>
    <property type="match status" value="1"/>
</dbReference>
<dbReference type="InterPro" id="IPR030393">
    <property type="entry name" value="G_ENGB_dom"/>
</dbReference>
<proteinExistence type="inferred from homology"/>
<protein>
    <recommendedName>
        <fullName evidence="10">Probable GTP-binding protein EngB</fullName>
    </recommendedName>
</protein>
<keyword evidence="8 10" id="KW-0717">Septation</keyword>
<evidence type="ECO:0000256" key="1">
    <source>
        <dbReference type="ARBA" id="ARBA00001946"/>
    </source>
</evidence>
<evidence type="ECO:0000256" key="4">
    <source>
        <dbReference type="ARBA" id="ARBA00022723"/>
    </source>
</evidence>
<dbReference type="Gene3D" id="3.40.50.300">
    <property type="entry name" value="P-loop containing nucleotide triphosphate hydrolases"/>
    <property type="match status" value="1"/>
</dbReference>
<dbReference type="InterPro" id="IPR019987">
    <property type="entry name" value="GTP-bd_ribosome_bio_YsxC"/>
</dbReference>
<evidence type="ECO:0000256" key="10">
    <source>
        <dbReference type="HAMAP-Rule" id="MF_00321"/>
    </source>
</evidence>
<evidence type="ECO:0000256" key="6">
    <source>
        <dbReference type="ARBA" id="ARBA00022842"/>
    </source>
</evidence>
<reference evidence="13 14" key="2">
    <citation type="journal article" date="2016" name="Infect. Immun.">
        <title>Helicobacter saguini, a Novel Helicobacter Isolated from Cotton-Top Tamarins with Ulcerative Colitis, Has Proinflammatory Properties and Induces Typhlocolitis and Dysplasia in Gnotobiotic IL-10-/- Mice.</title>
        <authorList>
            <person name="Shen Z."/>
            <person name="Mannion A."/>
            <person name="Whary M.T."/>
            <person name="Muthupalani S."/>
            <person name="Sheh A."/>
            <person name="Feng Y."/>
            <person name="Gong G."/>
            <person name="Vandamme P."/>
            <person name="Holcombe H.R."/>
            <person name="Paster B.J."/>
            <person name="Fox J.G."/>
        </authorList>
    </citation>
    <scope>NUCLEOTIDE SEQUENCE [LARGE SCALE GENOMIC DNA]</scope>
    <source>
        <strain evidence="13 14">MIT 97-6194</strain>
    </source>
</reference>
<dbReference type="InterPro" id="IPR006073">
    <property type="entry name" value="GTP-bd"/>
</dbReference>
<evidence type="ECO:0000256" key="7">
    <source>
        <dbReference type="ARBA" id="ARBA00023134"/>
    </source>
</evidence>
<dbReference type="Pfam" id="PF01926">
    <property type="entry name" value="MMR_HSR1"/>
    <property type="match status" value="1"/>
</dbReference>
<dbReference type="CDD" id="cd01876">
    <property type="entry name" value="YihA_EngB"/>
    <property type="match status" value="1"/>
</dbReference>
<gene>
    <name evidence="10" type="primary">engB</name>
    <name evidence="12" type="ORF">DCO61_09830</name>
    <name evidence="13" type="ORF">LS64_002485</name>
</gene>
<dbReference type="GO" id="GO:0046872">
    <property type="term" value="F:metal ion binding"/>
    <property type="evidence" value="ECO:0007669"/>
    <property type="project" value="UniProtKB-KW"/>
</dbReference>
<evidence type="ECO:0000256" key="8">
    <source>
        <dbReference type="ARBA" id="ARBA00023210"/>
    </source>
</evidence>
<evidence type="ECO:0000313" key="13">
    <source>
        <dbReference type="EMBL" id="TLD95248.1"/>
    </source>
</evidence>
<comment type="cofactor">
    <cofactor evidence="1">
        <name>Mg(2+)</name>
        <dbReference type="ChEBI" id="CHEBI:18420"/>
    </cofactor>
</comment>
<dbReference type="Proteomes" id="UP000477070">
    <property type="component" value="Unassembled WGS sequence"/>
</dbReference>
<keyword evidence="5 10" id="KW-0547">Nucleotide-binding</keyword>
<comment type="function">
    <text evidence="10">Necessary for normal cell division and for the maintenance of normal septation.</text>
</comment>
<keyword evidence="9 10" id="KW-0131">Cell cycle</keyword>
<accession>A0A347VKD0</accession>
<evidence type="ECO:0000313" key="14">
    <source>
        <dbReference type="Proteomes" id="UP000029714"/>
    </source>
</evidence>
<dbReference type="AlphaFoldDB" id="A0A347VKD0"/>
<comment type="caution">
    <text evidence="13">The sequence shown here is derived from an EMBL/GenBank/DDBJ whole genome shotgun (WGS) entry which is preliminary data.</text>
</comment>
<dbReference type="HAMAP" id="MF_00321">
    <property type="entry name" value="GTPase_EngB"/>
    <property type="match status" value="1"/>
</dbReference>
<sequence length="250" mass="28489">MESKITQSRFIESIRPLNARFIKSSVGFKDSIPAECAEVAILGRSNVGKSSFINTLLNHKLAKSSSTPGKTRLINFFKVDFEVKILDFNADSKNFIESNLKDSIKNIESSPCKNADSKQSQTLKIPLIIIDFPGFGYAKVDKKTRNLWDKNLSDFLAKRLSVKLFCHLIDARHRELEIDSNIAHFLESTLKNQQRIDYEIINIYTKADKLKKNELATLRHQNALTISTIKKDSKNLQEIYKIILIKTLGI</sequence>
<keyword evidence="6" id="KW-0460">Magnesium</keyword>
<evidence type="ECO:0000256" key="2">
    <source>
        <dbReference type="ARBA" id="ARBA00009638"/>
    </source>
</evidence>
<comment type="similarity">
    <text evidence="2 10">Belongs to the TRAFAC class TrmE-Era-EngA-EngB-Septin-like GTPase superfamily. EngB GTPase family.</text>
</comment>
<dbReference type="EMBL" id="JRMP02000003">
    <property type="protein sequence ID" value="TLD95248.1"/>
    <property type="molecule type" value="Genomic_DNA"/>
</dbReference>
<evidence type="ECO:0000256" key="3">
    <source>
        <dbReference type="ARBA" id="ARBA00022618"/>
    </source>
</evidence>
<reference evidence="13 14" key="1">
    <citation type="journal article" date="2014" name="Genome Announc.">
        <title>Draft genome sequences of eight enterohepatic helicobacter species isolated from both laboratory and wild rodents.</title>
        <authorList>
            <person name="Sheh A."/>
            <person name="Shen Z."/>
            <person name="Fox J.G."/>
        </authorList>
    </citation>
    <scope>NUCLEOTIDE SEQUENCE [LARGE SCALE GENOMIC DNA]</scope>
    <source>
        <strain evidence="13 14">MIT 97-6194</strain>
    </source>
</reference>
<dbReference type="OrthoDB" id="9804921at2"/>
<dbReference type="STRING" id="1548018.LS64_11690"/>
<dbReference type="GO" id="GO:0000917">
    <property type="term" value="P:division septum assembly"/>
    <property type="evidence" value="ECO:0007669"/>
    <property type="project" value="UniProtKB-KW"/>
</dbReference>
<dbReference type="InterPro" id="IPR027417">
    <property type="entry name" value="P-loop_NTPase"/>
</dbReference>
<keyword evidence="3 10" id="KW-0132">Cell division</keyword>
<dbReference type="EMBL" id="QBIU01000002">
    <property type="protein sequence ID" value="MWV70292.1"/>
    <property type="molecule type" value="Genomic_DNA"/>
</dbReference>
<evidence type="ECO:0000313" key="15">
    <source>
        <dbReference type="Proteomes" id="UP000477070"/>
    </source>
</evidence>
<evidence type="ECO:0000313" key="12">
    <source>
        <dbReference type="EMBL" id="MWV70292.1"/>
    </source>
</evidence>
<name>A0A347VKD0_9HELI</name>
<evidence type="ECO:0000256" key="5">
    <source>
        <dbReference type="ARBA" id="ARBA00022741"/>
    </source>
</evidence>
<reference evidence="13" key="3">
    <citation type="submission" date="2018-04" db="EMBL/GenBank/DDBJ databases">
        <authorList>
            <person name="Sheh A."/>
            <person name="Shen Z."/>
            <person name="Mannion A.J."/>
            <person name="Fox J.G."/>
        </authorList>
    </citation>
    <scope>NUCLEOTIDE SEQUENCE</scope>
    <source>
        <strain evidence="13">MIT 97-6194</strain>
    </source>
</reference>
<evidence type="ECO:0000259" key="11">
    <source>
        <dbReference type="PROSITE" id="PS51706"/>
    </source>
</evidence>
<dbReference type="PROSITE" id="PS51706">
    <property type="entry name" value="G_ENGB"/>
    <property type="match status" value="1"/>
</dbReference>
<keyword evidence="14" id="KW-1185">Reference proteome</keyword>
<dbReference type="PANTHER" id="PTHR11649">
    <property type="entry name" value="MSS1/TRME-RELATED GTP-BINDING PROTEIN"/>
    <property type="match status" value="1"/>
</dbReference>
<reference evidence="12 15" key="4">
    <citation type="submission" date="2019-12" db="EMBL/GenBank/DDBJ databases">
        <title>Multi-Generational Helicobacter saguini Isolates.</title>
        <authorList>
            <person name="Mannion A."/>
            <person name="Shen Z."/>
            <person name="Fox J.G."/>
        </authorList>
    </citation>
    <scope>NUCLEOTIDE SEQUENCE [LARGE SCALE GENOMIC DNA]</scope>
    <source>
        <strain evidence="12">16-048</strain>
        <strain evidence="15">16-048 (F4)</strain>
    </source>
</reference>
<dbReference type="Proteomes" id="UP000029714">
    <property type="component" value="Unassembled WGS sequence"/>
</dbReference>